<feature type="region of interest" description="Disordered" evidence="1">
    <location>
        <begin position="87"/>
        <end position="132"/>
    </location>
</feature>
<gene>
    <name evidence="2" type="ORF">UFOPK1722_00025</name>
</gene>
<evidence type="ECO:0000256" key="1">
    <source>
        <dbReference type="SAM" id="MobiDB-lite"/>
    </source>
</evidence>
<dbReference type="EMBL" id="CAEZTS010000002">
    <property type="protein sequence ID" value="CAB4564832.1"/>
    <property type="molecule type" value="Genomic_DNA"/>
</dbReference>
<protein>
    <submittedName>
        <fullName evidence="2">Unannotated protein</fullName>
    </submittedName>
</protein>
<accession>A0A6J6DL02</accession>
<proteinExistence type="predicted"/>
<reference evidence="2" key="1">
    <citation type="submission" date="2020-05" db="EMBL/GenBank/DDBJ databases">
        <authorList>
            <person name="Chiriac C."/>
            <person name="Salcher M."/>
            <person name="Ghai R."/>
            <person name="Kavagutti S V."/>
        </authorList>
    </citation>
    <scope>NUCLEOTIDE SEQUENCE</scope>
</reference>
<evidence type="ECO:0000313" key="2">
    <source>
        <dbReference type="EMBL" id="CAB4564832.1"/>
    </source>
</evidence>
<name>A0A6J6DL02_9ZZZZ</name>
<dbReference type="AlphaFoldDB" id="A0A6J6DL02"/>
<feature type="compositionally biased region" description="Basic and acidic residues" evidence="1">
    <location>
        <begin position="117"/>
        <end position="132"/>
    </location>
</feature>
<sequence length="132" mass="13603">MPAEPAGVVQVIDVADTTFTFVHAAPPTVTVAPAAKPVPVIVIDVPPAVEPEAGDTADTVATGAMFPEYFLITDPLYVLTATNVSPAGVSDERNVPLVAPDPGSQPVQLDAPASTKFKKDPVDESRANPDST</sequence>
<organism evidence="2">
    <name type="scientific">freshwater metagenome</name>
    <dbReference type="NCBI Taxonomy" id="449393"/>
    <lineage>
        <taxon>unclassified sequences</taxon>
        <taxon>metagenomes</taxon>
        <taxon>ecological metagenomes</taxon>
    </lineage>
</organism>